<accession>A0A0E0AKP1</accession>
<sequence length="1116" mass="125424">MFVTVSSVSSQNKAIPPLVPDAGRKLNWFSRNPPISLPCKSGGADLNPNIASTASRLPALVNCPLRPPPRARGMVGAELTVGGWFAGAVISNLVAKVRSAMEHHAALRAAAGDMLYGVEAALPRIRILVEATERRAISRASFAAWLQQFKDAVAEAEDLLDDLETRRIRAALRASGKLGSATSLALRFLRNLVLSDGDLQRLKDVLAKLNRITTDATGFHDILKLADDDVGAMRSVLPVPATPPAVIGRDEEQQQLLKMILRPGAPPCPQDGAESCSGVSVISVVGAAGVGKTTLAQLIYSDPNVKEAFLLRGWVFTSRSCSRTGLEQDIIESFASEQEENLQRKSVSSESSLIDVVRNKKFFLVLDDVQHNLHSQWDSLRSTLARGANGSVVLLVCQSKEVANSLGATAQVPMGYLPSPVLWRVFEHHAFGNQKRASLESIGKKVLQNLHGLPLLAEAIGRLLRQRLDKAHWQKISSSPWWLFSEDEDDVALPSVAIMCEHLCDHLRKCLCYCSIFPSGYLFEKNMLIHMWIASFMQQHDGIGMKEMEKEWFDELFRRSFFQPTIWKNRYIMPDMIRKPLCSIAGKECHAASELGEQKRRLQDYRHLAISFPDFNVHLDLRKDNKLRTILLFDGRKTIKPHEAFANILSHLSGLRVLDFSYSEAKLEKAPDFIYKFTHLRFLDLSFTGMTVLPDSLCKLHLLQVLGLRGCQFKELPRAINELVNLRFLYAEAHTVSLIYKIGKLTNLQGLDEFLVGRMDGHKITELKNLNEISGQLCIGNLDKVASTDVVSDAELFKKRHLKKLVFRWGLTACKPLAEADGFMRTLAGLKPNTNLEELKIQCYMGVGFPSWMAEEQYFINLRRIHLIECKQLLTLPPLGQLPSLVVLILQGLTAIEKIGYEFCGKGYRVFPSLKEVTFLDMPNWRKWSGIEELQDLQIPPFPQLRKVQIKNCEVLIDMPVCCLKASLEELEISGCNEIFACNPSCLDRLTSLVRLKIHHCLGKIYLPCRLLESIEVLNLQRCEVYFQGGKEHLMKLRRTVTNDVHELNLDESKAISTELLVLELSEGYHYLSSCFLNKWNFEASSALEFKLSLHNSSHFSPIHHCVLNYQLIFFA</sequence>
<evidence type="ECO:0008006" key="13">
    <source>
        <dbReference type="Google" id="ProtNLM"/>
    </source>
</evidence>
<evidence type="ECO:0000256" key="1">
    <source>
        <dbReference type="ARBA" id="ARBA00008894"/>
    </source>
</evidence>
<dbReference type="Gene3D" id="3.40.50.300">
    <property type="entry name" value="P-loop containing nucleotide triphosphate hydrolases"/>
    <property type="match status" value="1"/>
</dbReference>
<dbReference type="PANTHER" id="PTHR23155">
    <property type="entry name" value="DISEASE RESISTANCE PROTEIN RP"/>
    <property type="match status" value="1"/>
</dbReference>
<evidence type="ECO:0000256" key="3">
    <source>
        <dbReference type="ARBA" id="ARBA00022737"/>
    </source>
</evidence>
<dbReference type="Gramene" id="OGLUM07G16250.1">
    <property type="protein sequence ID" value="OGLUM07G16250.1"/>
    <property type="gene ID" value="OGLUM07G16250"/>
</dbReference>
<dbReference type="SUPFAM" id="SSF52540">
    <property type="entry name" value="P-loop containing nucleoside triphosphate hydrolases"/>
    <property type="match status" value="1"/>
</dbReference>
<dbReference type="EnsemblPlants" id="OGLUM07G16250.1">
    <property type="protein sequence ID" value="OGLUM07G16250.1"/>
    <property type="gene ID" value="OGLUM07G16250"/>
</dbReference>
<keyword evidence="3" id="KW-0677">Repeat</keyword>
<dbReference type="Pfam" id="PF00931">
    <property type="entry name" value="NB-ARC"/>
    <property type="match status" value="1"/>
</dbReference>
<reference evidence="11" key="2">
    <citation type="submission" date="2018-05" db="EMBL/GenBank/DDBJ databases">
        <title>OgluRS3 (Oryza glumaepatula Reference Sequence Version 3).</title>
        <authorList>
            <person name="Zhang J."/>
            <person name="Kudrna D."/>
            <person name="Lee S."/>
            <person name="Talag J."/>
            <person name="Welchert J."/>
            <person name="Wing R.A."/>
        </authorList>
    </citation>
    <scope>NUCLEOTIDE SEQUENCE [LARGE SCALE GENOMIC DNA]</scope>
</reference>
<dbReference type="InterPro" id="IPR042197">
    <property type="entry name" value="Apaf_helical"/>
</dbReference>
<dbReference type="GO" id="GO:0043531">
    <property type="term" value="F:ADP binding"/>
    <property type="evidence" value="ECO:0007669"/>
    <property type="project" value="InterPro"/>
</dbReference>
<dbReference type="PRINTS" id="PR00364">
    <property type="entry name" value="DISEASERSIST"/>
</dbReference>
<dbReference type="Gene3D" id="3.80.10.10">
    <property type="entry name" value="Ribonuclease Inhibitor"/>
    <property type="match status" value="1"/>
</dbReference>
<dbReference type="InterPro" id="IPR058922">
    <property type="entry name" value="WHD_DRP"/>
</dbReference>
<dbReference type="InterPro" id="IPR041118">
    <property type="entry name" value="Rx_N"/>
</dbReference>
<keyword evidence="5" id="KW-0611">Plant defense</keyword>
<keyword evidence="2" id="KW-0433">Leucine-rich repeat</keyword>
<dbReference type="SUPFAM" id="SSF52058">
    <property type="entry name" value="L domain-like"/>
    <property type="match status" value="1"/>
</dbReference>
<dbReference type="PANTHER" id="PTHR23155:SF1241">
    <property type="entry name" value="DISEASE RESISTANCE RPP13-LIKE PROTEIN 1-RELATED"/>
    <property type="match status" value="1"/>
</dbReference>
<evidence type="ECO:0000259" key="8">
    <source>
        <dbReference type="Pfam" id="PF18052"/>
    </source>
</evidence>
<evidence type="ECO:0000259" key="7">
    <source>
        <dbReference type="Pfam" id="PF00931"/>
    </source>
</evidence>
<dbReference type="GO" id="GO:0098542">
    <property type="term" value="P:defense response to other organism"/>
    <property type="evidence" value="ECO:0007669"/>
    <property type="project" value="TreeGrafter"/>
</dbReference>
<feature type="domain" description="Disease resistance N-terminal" evidence="8">
    <location>
        <begin position="89"/>
        <end position="171"/>
    </location>
</feature>
<dbReference type="InterPro" id="IPR032675">
    <property type="entry name" value="LRR_dom_sf"/>
</dbReference>
<dbReference type="Gene3D" id="1.10.10.10">
    <property type="entry name" value="Winged helix-like DNA-binding domain superfamily/Winged helix DNA-binding domain"/>
    <property type="match status" value="1"/>
</dbReference>
<evidence type="ECO:0000259" key="10">
    <source>
        <dbReference type="Pfam" id="PF25019"/>
    </source>
</evidence>
<reference evidence="11" key="1">
    <citation type="submission" date="2015-04" db="UniProtKB">
        <authorList>
            <consortium name="EnsemblPlants"/>
        </authorList>
    </citation>
    <scope>IDENTIFICATION</scope>
</reference>
<dbReference type="Pfam" id="PF25019">
    <property type="entry name" value="LRR_R13L1-DRL21"/>
    <property type="match status" value="1"/>
</dbReference>
<proteinExistence type="inferred from homology"/>
<keyword evidence="4" id="KW-0547">Nucleotide-binding</keyword>
<dbReference type="InterPro" id="IPR027417">
    <property type="entry name" value="P-loop_NTPase"/>
</dbReference>
<name>A0A0E0AKP1_9ORYZ</name>
<dbReference type="InterPro" id="IPR056789">
    <property type="entry name" value="LRR_R13L1-DRL21"/>
</dbReference>
<keyword evidence="6" id="KW-0175">Coiled coil</keyword>
<feature type="domain" description="NB-ARC" evidence="7">
    <location>
        <begin position="278"/>
        <end position="433"/>
    </location>
</feature>
<feature type="coiled-coil region" evidence="6">
    <location>
        <begin position="146"/>
        <end position="173"/>
    </location>
</feature>
<dbReference type="eggNOG" id="KOG4658">
    <property type="taxonomic scope" value="Eukaryota"/>
</dbReference>
<evidence type="ECO:0000256" key="6">
    <source>
        <dbReference type="SAM" id="Coils"/>
    </source>
</evidence>
<protein>
    <recommendedName>
        <fullName evidence="13">NB-ARC domain-containing protein</fullName>
    </recommendedName>
</protein>
<evidence type="ECO:0000313" key="11">
    <source>
        <dbReference type="EnsemblPlants" id="OGLUM07G16250.1"/>
    </source>
</evidence>
<dbReference type="InterPro" id="IPR044974">
    <property type="entry name" value="Disease_R_plants"/>
</dbReference>
<dbReference type="InterPro" id="IPR036388">
    <property type="entry name" value="WH-like_DNA-bd_sf"/>
</dbReference>
<dbReference type="AlphaFoldDB" id="A0A0E0AKP1"/>
<organism evidence="11">
    <name type="scientific">Oryza glumipatula</name>
    <dbReference type="NCBI Taxonomy" id="40148"/>
    <lineage>
        <taxon>Eukaryota</taxon>
        <taxon>Viridiplantae</taxon>
        <taxon>Streptophyta</taxon>
        <taxon>Embryophyta</taxon>
        <taxon>Tracheophyta</taxon>
        <taxon>Spermatophyta</taxon>
        <taxon>Magnoliopsida</taxon>
        <taxon>Liliopsida</taxon>
        <taxon>Poales</taxon>
        <taxon>Poaceae</taxon>
        <taxon>BOP clade</taxon>
        <taxon>Oryzoideae</taxon>
        <taxon>Oryzeae</taxon>
        <taxon>Oryzinae</taxon>
        <taxon>Oryza</taxon>
    </lineage>
</organism>
<evidence type="ECO:0000256" key="2">
    <source>
        <dbReference type="ARBA" id="ARBA00022614"/>
    </source>
</evidence>
<dbReference type="STRING" id="40148.A0A0E0AKP1"/>
<dbReference type="HOGENOM" id="CLU_000837_8_8_1"/>
<feature type="domain" description="R13L1/DRL21-like LRR repeat region" evidence="10">
    <location>
        <begin position="764"/>
        <end position="892"/>
    </location>
</feature>
<feature type="domain" description="Disease resistance protein winged helix" evidence="9">
    <location>
        <begin position="516"/>
        <end position="578"/>
    </location>
</feature>
<evidence type="ECO:0000256" key="4">
    <source>
        <dbReference type="ARBA" id="ARBA00022741"/>
    </source>
</evidence>
<evidence type="ECO:0000313" key="12">
    <source>
        <dbReference type="Proteomes" id="UP000026961"/>
    </source>
</evidence>
<keyword evidence="12" id="KW-1185">Reference proteome</keyword>
<evidence type="ECO:0000256" key="5">
    <source>
        <dbReference type="ARBA" id="ARBA00022821"/>
    </source>
</evidence>
<dbReference type="Pfam" id="PF23559">
    <property type="entry name" value="WHD_DRP"/>
    <property type="match status" value="1"/>
</dbReference>
<dbReference type="Pfam" id="PF18052">
    <property type="entry name" value="Rx_N"/>
    <property type="match status" value="1"/>
</dbReference>
<evidence type="ECO:0000259" key="9">
    <source>
        <dbReference type="Pfam" id="PF23559"/>
    </source>
</evidence>
<comment type="similarity">
    <text evidence="1">Belongs to the disease resistance NB-LRR family.</text>
</comment>
<dbReference type="Gene3D" id="1.10.8.430">
    <property type="entry name" value="Helical domain of apoptotic protease-activating factors"/>
    <property type="match status" value="1"/>
</dbReference>
<dbReference type="InterPro" id="IPR002182">
    <property type="entry name" value="NB-ARC"/>
</dbReference>
<dbReference type="Proteomes" id="UP000026961">
    <property type="component" value="Chromosome 7"/>
</dbReference>